<keyword evidence="2" id="KW-0175">Coiled coil</keyword>
<accession>A0A8H5A8T3</accession>
<feature type="domain" description="Nephrocystin 3-like N-terminal" evidence="3">
    <location>
        <begin position="281"/>
        <end position="409"/>
    </location>
</feature>
<dbReference type="PANTHER" id="PTHR10039">
    <property type="entry name" value="AMELOGENIN"/>
    <property type="match status" value="1"/>
</dbReference>
<comment type="caution">
    <text evidence="4">The sequence shown here is derived from an EMBL/GenBank/DDBJ whole genome shotgun (WGS) entry which is preliminary data.</text>
</comment>
<evidence type="ECO:0000313" key="5">
    <source>
        <dbReference type="Proteomes" id="UP000558688"/>
    </source>
</evidence>
<evidence type="ECO:0000256" key="1">
    <source>
        <dbReference type="ARBA" id="ARBA00022737"/>
    </source>
</evidence>
<keyword evidence="1" id="KW-0677">Repeat</keyword>
<reference evidence="4" key="1">
    <citation type="submission" date="2020-02" db="EMBL/GenBank/DDBJ databases">
        <title>Identification and distribution of gene clusters putatively required for synthesis of sphingolipid metabolism inhibitors in phylogenetically diverse species of the filamentous fungus Fusarium.</title>
        <authorList>
            <person name="Kim H.-S."/>
            <person name="Busman M."/>
            <person name="Brown D.W."/>
            <person name="Divon H."/>
            <person name="Uhlig S."/>
            <person name="Proctor R.H."/>
        </authorList>
    </citation>
    <scope>NUCLEOTIDE SEQUENCE [LARGE SCALE GENOMIC DNA]</scope>
    <source>
        <strain evidence="4">NRRL 39464</strain>
    </source>
</reference>
<evidence type="ECO:0000259" key="3">
    <source>
        <dbReference type="Pfam" id="PF24883"/>
    </source>
</evidence>
<dbReference type="CDD" id="cd00138">
    <property type="entry name" value="PLDc_SF"/>
    <property type="match status" value="1"/>
</dbReference>
<evidence type="ECO:0000313" key="4">
    <source>
        <dbReference type="EMBL" id="KAF5260738.1"/>
    </source>
</evidence>
<feature type="coiled-coil region" evidence="2">
    <location>
        <begin position="113"/>
        <end position="140"/>
    </location>
</feature>
<dbReference type="EMBL" id="JAAFOW010001418">
    <property type="protein sequence ID" value="KAF5260738.1"/>
    <property type="molecule type" value="Genomic_DNA"/>
</dbReference>
<dbReference type="PANTHER" id="PTHR10039:SF5">
    <property type="entry name" value="NACHT DOMAIN-CONTAINING PROTEIN"/>
    <property type="match status" value="1"/>
</dbReference>
<proteinExistence type="predicted"/>
<evidence type="ECO:0000256" key="2">
    <source>
        <dbReference type="SAM" id="Coils"/>
    </source>
</evidence>
<protein>
    <recommendedName>
        <fullName evidence="3">Nephrocystin 3-like N-terminal domain-containing protein</fullName>
    </recommendedName>
</protein>
<dbReference type="Pfam" id="PF24883">
    <property type="entry name" value="NPHP3_N"/>
    <property type="match status" value="1"/>
</dbReference>
<name>A0A8H5A8T3_FUSOX</name>
<dbReference type="InterPro" id="IPR056884">
    <property type="entry name" value="NPHP3-like_N"/>
</dbReference>
<organism evidence="4 5">
    <name type="scientific">Fusarium oxysporum</name>
    <name type="common">Fusarium vascular wilt</name>
    <dbReference type="NCBI Taxonomy" id="5507"/>
    <lineage>
        <taxon>Eukaryota</taxon>
        <taxon>Fungi</taxon>
        <taxon>Dikarya</taxon>
        <taxon>Ascomycota</taxon>
        <taxon>Pezizomycotina</taxon>
        <taxon>Sordariomycetes</taxon>
        <taxon>Hypocreomycetidae</taxon>
        <taxon>Hypocreales</taxon>
        <taxon>Nectriaceae</taxon>
        <taxon>Fusarium</taxon>
        <taxon>Fusarium oxysporum species complex</taxon>
    </lineage>
</organism>
<dbReference type="Proteomes" id="UP000558688">
    <property type="component" value="Unassembled WGS sequence"/>
</dbReference>
<sequence>MDPVSAIGLASGILTFVEAGLKLVKIAYNIHNSLDGVLDDNRHRENVTSEVSKAALRLEVAGNARLTPEQESLSDLARKCKATSTDLVKALNQVKPKQSSSNPFKLLRYAVKAEIKAKDISELENRLKDYRDQLTLTLVDFSRVQSAGGFNEIISVAKGNEATLKSMTQAIEHLRQSQISAPDSIANTQAFSQFQRLLMVDEETRGAIYQDRILESLKFDEMKQRFDAVHNAHEDTFKWIYETIEVIKEDGDLSYMEKLRQEALKTENALIKWAGAKKFAFTSFFFWRNGSKAQKSLDGLCRSILHDVLRERPDLIPEVFPGQWCQAKQAPWRVENRQEIPSCVIKGALERLLQNKKLYQQHRFCIFIDGLDEFEPGVQDGLDYIDLVNILRQWTIHAYGNLKLCLSSREEGVFMDEYESDPGLRLQDLTRIDMQNYVCSRLSNLKDQDLKGEFVNDIPDKSSGIFLWTYLVVKTIRNKMTHKATSETLRKHLNMLPRGLESLFHHIIRQLEPGDARKTLRIIDALQTTKWNKLELPLLTFSLLDEYDEDSEFSLRDGLEDELIPDEEILQAQLRGACGGLIECHKGTCYKGLQILDFVHRSVPDMFHNYVESSELARQMEVALRGTNTIDVVSHLCLATFRLSGQTGTRDIEISTCKSIGLMRLKGRVDKPPYPFLEYIGSCANDRWLDDSQTRWQFFFTHSPRQASIWIRPYGAAAIGSNNPRLLYNNMCLAAHSGHIDYLEWKFVNGANALNNSVRRALVGHFILISEHWEIFFEKSIFTMESNIPLIPAVIGQGLSNDNWVVPDPVTLSPWQIYLVYVILTFGWHFDSFEDRGNVMERFLRQRADPYCRIVVAGEGSNVSMTICFRELKTHHIIADVFSILVFGNFVKEVFEKCLTLRGKPRVDWDKNFTEEFLFREWIAFTDWPNRDTLLELLDSRSGGPERHVGVPQILSSMPPNVDNSYVNIDQSRPLSKWQLDSLDPLSPVYARSRRERARAPTPIEHNGHIYDLVGVNSHQQLILRDQCALHLDIRIECFAGRAAIWDGVPWQVDYLEAIPDPLNFTKPPRRVLHLKRWTEKGQIKKVIDEPDNLRAIFPGSKGKHMLGPIKHGIVRMIPTASRQRIHKPLLPGITFEARLRGRELYGPFQIEAKKDGQLVAKHVLDGFCLIKFTIEPHEIAPSYVRVNCPDFGGCFDIDAFLYCEDKLRCRATSVKAIRAMRLPTSDRDPMFGTLSRGPVPLLTNGLDHLVVFEKFIRDCTIPSPKTSQQRRLTILNLSMCDQGDTKIVVDALIDFREQNPDAIMSVVVSKLGPTIYQDTPACREYVKLLERNRIHIDMFTGVDGPTRQVVHAKAIVIDDRTLFSTGAIVDTKPIDKADFSIELPPTAAKAFQVYMQEAILGGVSNERRAHLGSQLAILDVIINDPIASLTYISRAQHTLLRGARRDLLVSVSELVDPKITKLLVRRAANGVTVTIQVREIDAVSSRILTQATRRYGKRLSVEDVSWWEPRPHYNAIIADDSLAYLGTSYFWPTQRNMIHQGRSLENGVLLEGEAVKVLRKQLDDLRDLASPATLQQGWYTKLSSYHFDSADQMKSLVGRNILFSSSDDGNDTRISRDIGVAAYARSSLCPRFKTIATRLLTAKLVPNLTSQRRFYLRKSWA</sequence>
<gene>
    <name evidence="4" type="ORF">FOXYS1_8621</name>
</gene>
<dbReference type="SUPFAM" id="SSF56024">
    <property type="entry name" value="Phospholipase D/nuclease"/>
    <property type="match status" value="2"/>
</dbReference>